<dbReference type="InterPro" id="IPR000605">
    <property type="entry name" value="Helicase_SF3_ssDNA/RNA_vir"/>
</dbReference>
<keyword evidence="8" id="KW-0479">Metal-binding</keyword>
<dbReference type="GO" id="GO:0042025">
    <property type="term" value="C:host cell nucleus"/>
    <property type="evidence" value="ECO:0007669"/>
    <property type="project" value="UniProtKB-SubCell"/>
</dbReference>
<dbReference type="GeneID" id="37619906"/>
<comment type="function">
    <text evidence="17">Initiates and terminates the replication only of its own subviral DNA molecule. The closed circular ssDNA genome is first converted to a superhelical dsDNA. Rep binds a specific hairpin at the genome origin of replication. Introduces an endonucleolytic nick within the intergenic region of the genome, thereby initiating the rolling circle replication (RCR). Following cleavage, binds covalently to the 5'-phosphate of DNA as a tyrosyl ester. The cleavage gives rise to a free 3'-OH that serves as a primer for the cellular DNA polymerase. The polymerase synthesizes the (+) strand DNA by rolling circle mechanism. After one round of replication, a Rep-catalyzed nucleotidyl transfer reaction releases a circular single-stranded virus genome, thereby terminating the replication. Displays origin-specific DNA cleavage, nucleotidyl transferase, ATPase and helicase activities.</text>
</comment>
<keyword evidence="11" id="KW-0378">Hydrolase</keyword>
<evidence type="ECO:0000256" key="2">
    <source>
        <dbReference type="ARBA" id="ARBA00004147"/>
    </source>
</evidence>
<dbReference type="GO" id="GO:0003677">
    <property type="term" value="F:DNA binding"/>
    <property type="evidence" value="ECO:0007669"/>
    <property type="project" value="UniProtKB-KW"/>
</dbReference>
<evidence type="ECO:0000259" key="18">
    <source>
        <dbReference type="PROSITE" id="PS52020"/>
    </source>
</evidence>
<proteinExistence type="inferred from homology"/>
<dbReference type="Pfam" id="PF00910">
    <property type="entry name" value="RNA_helicase"/>
    <property type="match status" value="1"/>
</dbReference>
<sequence length="279" mass="32899">MSRCLWMFTRNFSGEVPSLIFDERVQYAVWQHEKVNHDHLQGMVQMKKKVRFTTVKNLIGGNPHVEPVRSTGPKAIEYCKKAESRVDGPWEFGEFIPERSNKRSLMERYKEDPDAMELEDPGRARRCRAKLAMEEFVTNYEGHQLSRPWQKELSERLKMTPDDRTIIWVYGPYGGEGKTHYAKQLLKEGWFYSRGGKRVDVTYAYIMDPTRQVVFDIPRDQQDFINYSLIEMFKDRIIQSDKYEPCTVPLINKIHVVVFANMLPDPTKISEDRYEIINC</sequence>
<dbReference type="GO" id="GO:0000166">
    <property type="term" value="F:nucleotide binding"/>
    <property type="evidence" value="ECO:0007669"/>
    <property type="project" value="UniProtKB-KW"/>
</dbReference>
<dbReference type="GO" id="GO:0006260">
    <property type="term" value="P:DNA replication"/>
    <property type="evidence" value="ECO:0007669"/>
    <property type="project" value="UniProtKB-KW"/>
</dbReference>
<dbReference type="GO" id="GO:0016779">
    <property type="term" value="F:nucleotidyltransferase activity"/>
    <property type="evidence" value="ECO:0007669"/>
    <property type="project" value="UniProtKB-KW"/>
</dbReference>
<evidence type="ECO:0000256" key="3">
    <source>
        <dbReference type="ARBA" id="ARBA00006649"/>
    </source>
</evidence>
<dbReference type="Pfam" id="PF02407">
    <property type="entry name" value="Viral_Rep"/>
    <property type="match status" value="1"/>
</dbReference>
<dbReference type="InterPro" id="IPR049912">
    <property type="entry name" value="CRESS_DNA_REP"/>
</dbReference>
<evidence type="ECO:0000256" key="14">
    <source>
        <dbReference type="ARBA" id="ARBA00023268"/>
    </source>
</evidence>
<keyword evidence="20" id="KW-1185">Reference proteome</keyword>
<keyword evidence="4" id="KW-0808">Transferase</keyword>
<keyword evidence="10" id="KW-0255">Endonuclease</keyword>
<keyword evidence="6" id="KW-0235">DNA replication</keyword>
<accession>A0A1W5YSI3</accession>
<evidence type="ECO:0000256" key="8">
    <source>
        <dbReference type="ARBA" id="ARBA00022723"/>
    </source>
</evidence>
<dbReference type="GO" id="GO:0004519">
    <property type="term" value="F:endonuclease activity"/>
    <property type="evidence" value="ECO:0007669"/>
    <property type="project" value="UniProtKB-KW"/>
</dbReference>
<evidence type="ECO:0000313" key="20">
    <source>
        <dbReference type="Proteomes" id="UP000240182"/>
    </source>
</evidence>
<protein>
    <submittedName>
        <fullName evidence="19">Satellite replication initiator protein</fullName>
    </submittedName>
</protein>
<evidence type="ECO:0000256" key="15">
    <source>
        <dbReference type="ARBA" id="ARBA00046883"/>
    </source>
</evidence>
<evidence type="ECO:0000256" key="11">
    <source>
        <dbReference type="ARBA" id="ARBA00022801"/>
    </source>
</evidence>
<evidence type="ECO:0000256" key="6">
    <source>
        <dbReference type="ARBA" id="ARBA00022705"/>
    </source>
</evidence>
<evidence type="ECO:0000256" key="12">
    <source>
        <dbReference type="ARBA" id="ARBA00023124"/>
    </source>
</evidence>
<dbReference type="Gene3D" id="3.40.1310.20">
    <property type="match status" value="1"/>
</dbReference>
<reference evidence="19 20" key="1">
    <citation type="journal article" date="2017" name="Virus Res.">
        <title>Identification of a Nanovirus-Alphasatellite Complex in Sophora alopecuroides.</title>
        <authorList>
            <person name="Heydarnejad J."/>
            <person name="Kamali M."/>
            <person name="Massumi H."/>
            <person name="Kvarnheden A."/>
            <person name="Male M.F."/>
            <person name="Kraberger S."/>
            <person name="Stainton D."/>
            <person name="Martin D.P."/>
            <person name="Varsani A."/>
        </authorList>
    </citation>
    <scope>NUCLEOTIDE SEQUENCE [LARGE SCALE GENOMIC DNA]</scope>
    <source>
        <strain evidence="19">Ta1</strain>
    </source>
</reference>
<keyword evidence="12" id="KW-0190">Covalent protein-DNA linkage</keyword>
<dbReference type="GO" id="GO:0003723">
    <property type="term" value="F:RNA binding"/>
    <property type="evidence" value="ECO:0007669"/>
    <property type="project" value="InterPro"/>
</dbReference>
<dbReference type="RefSeq" id="YP_009508447.1">
    <property type="nucleotide sequence ID" value="NC_038999.1"/>
</dbReference>
<evidence type="ECO:0000256" key="9">
    <source>
        <dbReference type="ARBA" id="ARBA00022741"/>
    </source>
</evidence>
<dbReference type="GO" id="GO:0016787">
    <property type="term" value="F:hydrolase activity"/>
    <property type="evidence" value="ECO:0007669"/>
    <property type="project" value="UniProtKB-KW"/>
</dbReference>
<keyword evidence="13" id="KW-0238">DNA-binding</keyword>
<evidence type="ECO:0000256" key="5">
    <source>
        <dbReference type="ARBA" id="ARBA00022695"/>
    </source>
</evidence>
<name>A0A1W5YSI3_9VIRU</name>
<evidence type="ECO:0000256" key="10">
    <source>
        <dbReference type="ARBA" id="ARBA00022759"/>
    </source>
</evidence>
<comment type="similarity">
    <text evidence="3">Belongs to the nanoviridea/circoviridae replication-associated protein family.</text>
</comment>
<keyword evidence="14" id="KW-0511">Multifunctional enzyme</keyword>
<evidence type="ECO:0000256" key="16">
    <source>
        <dbReference type="ARBA" id="ARBA00049360"/>
    </source>
</evidence>
<evidence type="ECO:0000256" key="17">
    <source>
        <dbReference type="ARBA" id="ARBA00049943"/>
    </source>
</evidence>
<evidence type="ECO:0000256" key="1">
    <source>
        <dbReference type="ARBA" id="ARBA00001936"/>
    </source>
</evidence>
<evidence type="ECO:0000256" key="13">
    <source>
        <dbReference type="ARBA" id="ARBA00023125"/>
    </source>
</evidence>
<keyword evidence="7" id="KW-0540">Nuclease</keyword>
<feature type="domain" description="CRESS-DNA virus Rep endonuclease" evidence="18">
    <location>
        <begin position="1"/>
        <end position="95"/>
    </location>
</feature>
<comment type="catalytic activity">
    <reaction evidence="16">
        <text>ATP + H2O = ADP + phosphate + H(+)</text>
        <dbReference type="Rhea" id="RHEA:13065"/>
        <dbReference type="ChEBI" id="CHEBI:15377"/>
        <dbReference type="ChEBI" id="CHEBI:15378"/>
        <dbReference type="ChEBI" id="CHEBI:30616"/>
        <dbReference type="ChEBI" id="CHEBI:43474"/>
        <dbReference type="ChEBI" id="CHEBI:456216"/>
    </reaction>
</comment>
<dbReference type="PROSITE" id="PS52020">
    <property type="entry name" value="CRESS_DNA_REP"/>
    <property type="match status" value="1"/>
</dbReference>
<dbReference type="KEGG" id="vg:37619906"/>
<keyword evidence="5" id="KW-0548">Nucleotidyltransferase</keyword>
<dbReference type="EMBL" id="KX534408">
    <property type="protein sequence ID" value="ARI50299.1"/>
    <property type="molecule type" value="Genomic_DNA"/>
</dbReference>
<comment type="subcellular location">
    <subcellularLocation>
        <location evidence="2">Host nucleus</location>
    </subcellularLocation>
</comment>
<dbReference type="GO" id="GO:0046872">
    <property type="term" value="F:metal ion binding"/>
    <property type="evidence" value="ECO:0007669"/>
    <property type="project" value="UniProtKB-KW"/>
</dbReference>
<dbReference type="Proteomes" id="UP000240182">
    <property type="component" value="Segment"/>
</dbReference>
<comment type="cofactor">
    <cofactor evidence="1">
        <name>Mn(2+)</name>
        <dbReference type="ChEBI" id="CHEBI:29035"/>
    </cofactor>
</comment>
<dbReference type="OrthoDB" id="9195at10239"/>
<evidence type="ECO:0000256" key="7">
    <source>
        <dbReference type="ARBA" id="ARBA00022722"/>
    </source>
</evidence>
<keyword evidence="9" id="KW-0547">Nucleotide-binding</keyword>
<comment type="subunit">
    <text evidence="15">Homooligomer. Rep binds to repeated DNA motifs (iterons).</text>
</comment>
<evidence type="ECO:0000256" key="4">
    <source>
        <dbReference type="ARBA" id="ARBA00022679"/>
    </source>
</evidence>
<evidence type="ECO:0000313" key="19">
    <source>
        <dbReference type="EMBL" id="ARI50299.1"/>
    </source>
</evidence>
<dbReference type="GO" id="GO:0003724">
    <property type="term" value="F:RNA helicase activity"/>
    <property type="evidence" value="ECO:0007669"/>
    <property type="project" value="InterPro"/>
</dbReference>
<organism evidence="19 20">
    <name type="scientific">Sophora alopecuroides yellow stunt alphasatellite 4</name>
    <dbReference type="NCBI Taxonomy" id="1980165"/>
    <lineage>
        <taxon>Viruses</taxon>
        <taxon>Viruses incertae sedis</taxon>
        <taxon>Alphasatellitidae</taxon>
        <taxon>Nanoalphasatellitinae</taxon>
        <taxon>Mivedwarsatellite</taxon>
        <taxon>Mivedwarsatellite sophalope</taxon>
    </lineage>
</organism>